<dbReference type="EMBL" id="HBKN01005703">
    <property type="protein sequence ID" value="CAE2259164.1"/>
    <property type="molecule type" value="Transcribed_RNA"/>
</dbReference>
<dbReference type="SFLD" id="SFLDS00005">
    <property type="entry name" value="Isoprenoid_Synthase_Type_I"/>
    <property type="match status" value="1"/>
</dbReference>
<organism evidence="6">
    <name type="scientific">Guillardia theta</name>
    <name type="common">Cryptophyte</name>
    <name type="synonym">Cryptomonas phi</name>
    <dbReference type="NCBI Taxonomy" id="55529"/>
    <lineage>
        <taxon>Eukaryota</taxon>
        <taxon>Cryptophyceae</taxon>
        <taxon>Pyrenomonadales</taxon>
        <taxon>Geminigeraceae</taxon>
        <taxon>Guillardia</taxon>
    </lineage>
</organism>
<accession>A0A7S4N174</accession>
<comment type="catalytic activity">
    <reaction evidence="5">
        <text>2 (2E,6E)-farnesyl diphosphate + NADH + H(+) = squalene + 2 diphosphate + NAD(+)</text>
        <dbReference type="Rhea" id="RHEA:32299"/>
        <dbReference type="ChEBI" id="CHEBI:15378"/>
        <dbReference type="ChEBI" id="CHEBI:15440"/>
        <dbReference type="ChEBI" id="CHEBI:33019"/>
        <dbReference type="ChEBI" id="CHEBI:57540"/>
        <dbReference type="ChEBI" id="CHEBI:57945"/>
        <dbReference type="ChEBI" id="CHEBI:175763"/>
        <dbReference type="EC" id="2.5.1.21"/>
    </reaction>
</comment>
<dbReference type="InterPro" id="IPR019845">
    <property type="entry name" value="Squalene/phytoene_synthase_CS"/>
</dbReference>
<dbReference type="NCBIfam" id="TIGR01559">
    <property type="entry name" value="squal_synth"/>
    <property type="match status" value="1"/>
</dbReference>
<comment type="similarity">
    <text evidence="2 5">Belongs to the phytoene/squalene synthase family.</text>
</comment>
<feature type="transmembrane region" description="Helical" evidence="5">
    <location>
        <begin position="456"/>
        <end position="478"/>
    </location>
</feature>
<protein>
    <recommendedName>
        <fullName evidence="3 5">Squalene synthase</fullName>
        <shortName evidence="5">SQS</shortName>
        <shortName evidence="5">SS</shortName>
        <ecNumber evidence="3 5">2.5.1.21</ecNumber>
    </recommendedName>
</protein>
<dbReference type="InterPro" id="IPR008949">
    <property type="entry name" value="Isoprenoid_synthase_dom_sf"/>
</dbReference>
<sequence length="557" mass="62601">MGVLSLLLRPSEFTALIKLKRKISKWKKRASQQKRDADWLFCYDMLDKVSRSFAIVIQQLGDELRNAVCIFYLVLRGLDTIEDDMAIDKETKTKLLSTFYQKLTDEKYCLSCGYKDEKILVENFFHVTRGYNTLKPQYQEIICDITKKMAEGMEKFTKMKVVTTKDYDLYCHYVAGLVGIGLSGLFAASGLEDPMVGENLETANHMGLFLQKTNIIRDFLEDHEDVNPETGDRRVFWPKDIWGKYTDDLANFTFGKNETLAVACLNDMVTNALQHLPYCVEYLSTISDESNFLFCAIPQVMAAHTLSLCYANPDVFKGEIRKELGECRNTKPVKLRKGLSAKLMLDTVDMASVLDIFEDTIESIADRIAPTDPSAKSTMAMVQMCRDVIARGRGSLPSTLKICEGWKAEVVRSVRSIADTVVIPLIAILLIITGIFDVPQVMNLELTASANQPNSAFYLAMTAWNLSFYSFALFAMVWGAHQRNVKPFALFHVMMTVVEVLVLWLAAALGARQLLSETLPKLLAASCLMSSISKQTSMLHLTPSHALKTSHVIKAVL</sequence>
<dbReference type="PANTHER" id="PTHR11626">
    <property type="entry name" value="FARNESYL-DIPHOSPHATE FARNESYLTRANSFERASE"/>
    <property type="match status" value="1"/>
</dbReference>
<evidence type="ECO:0000256" key="4">
    <source>
        <dbReference type="ARBA" id="ARBA00022679"/>
    </source>
</evidence>
<dbReference type="GO" id="GO:0055056">
    <property type="term" value="F:D-glucose transmembrane transporter activity"/>
    <property type="evidence" value="ECO:0007669"/>
    <property type="project" value="UniProtKB-UniRule"/>
</dbReference>
<comment type="pathway">
    <text evidence="5">Terpene metabolism; lanosterol biosynthesis; lanosterol from farnesyl diphosphate: step 1/3.</text>
</comment>
<dbReference type="PANTHER" id="PTHR11626:SF2">
    <property type="entry name" value="SQUALENE SYNTHASE"/>
    <property type="match status" value="1"/>
</dbReference>
<dbReference type="AlphaFoldDB" id="A0A7S4N174"/>
<dbReference type="InterPro" id="IPR002060">
    <property type="entry name" value="Squ/phyt_synthse"/>
</dbReference>
<dbReference type="InterPro" id="IPR006449">
    <property type="entry name" value="Squal_synth-like"/>
</dbReference>
<proteinExistence type="inferred from homology"/>
<dbReference type="CDD" id="cd00683">
    <property type="entry name" value="Trans_IPPS_HH"/>
    <property type="match status" value="1"/>
</dbReference>
<keyword evidence="4 5" id="KW-0808">Transferase</keyword>
<evidence type="ECO:0000256" key="2">
    <source>
        <dbReference type="ARBA" id="ARBA00006251"/>
    </source>
</evidence>
<keyword evidence="5" id="KW-0472">Membrane</keyword>
<dbReference type="SUPFAM" id="SSF48576">
    <property type="entry name" value="Terpenoid synthases"/>
    <property type="match status" value="1"/>
</dbReference>
<comment type="catalytic activity">
    <reaction evidence="5">
        <text>2 (2E,6E)-farnesyl diphosphate + NADPH + H(+) = squalene + 2 diphosphate + NADP(+)</text>
        <dbReference type="Rhea" id="RHEA:32295"/>
        <dbReference type="ChEBI" id="CHEBI:15378"/>
        <dbReference type="ChEBI" id="CHEBI:15440"/>
        <dbReference type="ChEBI" id="CHEBI:33019"/>
        <dbReference type="ChEBI" id="CHEBI:57783"/>
        <dbReference type="ChEBI" id="CHEBI:58349"/>
        <dbReference type="ChEBI" id="CHEBI:175763"/>
        <dbReference type="EC" id="2.5.1.21"/>
    </reaction>
</comment>
<dbReference type="InterPro" id="IPR033904">
    <property type="entry name" value="Trans_IPPS_HH"/>
</dbReference>
<feature type="transmembrane region" description="Helical" evidence="5">
    <location>
        <begin position="417"/>
        <end position="436"/>
    </location>
</feature>
<dbReference type="OMA" id="GEACQLM"/>
<dbReference type="Gene3D" id="1.10.600.10">
    <property type="entry name" value="Farnesyl Diphosphate Synthase"/>
    <property type="match status" value="1"/>
</dbReference>
<comment type="caution">
    <text evidence="5">Lacks conserved residue(s) required for the propagation of feature annotation.</text>
</comment>
<reference evidence="6" key="1">
    <citation type="submission" date="2021-01" db="EMBL/GenBank/DDBJ databases">
        <authorList>
            <person name="Corre E."/>
            <person name="Pelletier E."/>
            <person name="Niang G."/>
            <person name="Scheremetjew M."/>
            <person name="Finn R."/>
            <person name="Kale V."/>
            <person name="Holt S."/>
            <person name="Cochrane G."/>
            <person name="Meng A."/>
            <person name="Brown T."/>
            <person name="Cohen L."/>
        </authorList>
    </citation>
    <scope>NUCLEOTIDE SEQUENCE</scope>
    <source>
        <strain evidence="6">CCMP 2712</strain>
    </source>
</reference>
<dbReference type="GO" id="GO:0045338">
    <property type="term" value="P:farnesyl diphosphate metabolic process"/>
    <property type="evidence" value="ECO:0007669"/>
    <property type="project" value="InterPro"/>
</dbReference>
<comment type="function">
    <text evidence="5">Catalyzes the condensation of 2 farnesyl pyrophosphate (FPP) moieties to form squalene.</text>
</comment>
<evidence type="ECO:0000256" key="3">
    <source>
        <dbReference type="ARBA" id="ARBA00012373"/>
    </source>
</evidence>
<keyword evidence="5" id="KW-1133">Transmembrane helix</keyword>
<dbReference type="Pfam" id="PF00494">
    <property type="entry name" value="SQS_PSY"/>
    <property type="match status" value="1"/>
</dbReference>
<dbReference type="GO" id="GO:0051996">
    <property type="term" value="F:squalene synthase [NAD(P)H] activity"/>
    <property type="evidence" value="ECO:0007669"/>
    <property type="project" value="UniProtKB-UniRule"/>
</dbReference>
<dbReference type="GO" id="GO:0008610">
    <property type="term" value="P:lipid biosynthetic process"/>
    <property type="evidence" value="ECO:0007669"/>
    <property type="project" value="InterPro"/>
</dbReference>
<evidence type="ECO:0000256" key="1">
    <source>
        <dbReference type="ARBA" id="ARBA00001946"/>
    </source>
</evidence>
<keyword evidence="5" id="KW-0812">Transmembrane</keyword>
<gene>
    <name evidence="6" type="ORF">GTHE00462_LOCUS4589</name>
</gene>
<dbReference type="InterPro" id="IPR044844">
    <property type="entry name" value="Trans_IPPS_euk-type"/>
</dbReference>
<feature type="transmembrane region" description="Helical" evidence="5">
    <location>
        <begin position="490"/>
        <end position="511"/>
    </location>
</feature>
<name>A0A7S4N174_GUITH</name>
<evidence type="ECO:0000313" key="6">
    <source>
        <dbReference type="EMBL" id="CAE2259164.1"/>
    </source>
</evidence>
<dbReference type="GO" id="GO:0005789">
    <property type="term" value="C:endoplasmic reticulum membrane"/>
    <property type="evidence" value="ECO:0007669"/>
    <property type="project" value="TreeGrafter"/>
</dbReference>
<dbReference type="EC" id="2.5.1.21" evidence="3 5"/>
<dbReference type="PROSITE" id="PS01044">
    <property type="entry name" value="SQUALEN_PHYTOEN_SYN_1"/>
    <property type="match status" value="1"/>
</dbReference>
<comment type="cofactor">
    <cofactor evidence="1 5">
        <name>Mg(2+)</name>
        <dbReference type="ChEBI" id="CHEBI:18420"/>
    </cofactor>
</comment>
<dbReference type="UniPathway" id="UPA00767">
    <property type="reaction ID" value="UER00751"/>
</dbReference>
<evidence type="ECO:0000256" key="5">
    <source>
        <dbReference type="RuleBase" id="RU368088"/>
    </source>
</evidence>
<dbReference type="SFLD" id="SFLDG01018">
    <property type="entry name" value="Squalene/Phytoene_Synthase_Lik"/>
    <property type="match status" value="1"/>
</dbReference>
<dbReference type="FunFam" id="1.10.600.10:FF:000023">
    <property type="entry name" value="Squalene synthase"/>
    <property type="match status" value="1"/>
</dbReference>